<keyword evidence="9 11" id="KW-0807">Transducer</keyword>
<dbReference type="PANTHER" id="PTHR32089:SF112">
    <property type="entry name" value="LYSOZYME-LIKE PROTEIN-RELATED"/>
    <property type="match status" value="1"/>
</dbReference>
<evidence type="ECO:0000256" key="9">
    <source>
        <dbReference type="ARBA" id="ARBA00023224"/>
    </source>
</evidence>
<dbReference type="EMBL" id="AP018449">
    <property type="protein sequence ID" value="BBB92366.1"/>
    <property type="molecule type" value="Genomic_DNA"/>
</dbReference>
<dbReference type="GO" id="GO:0004888">
    <property type="term" value="F:transmembrane signaling receptor activity"/>
    <property type="evidence" value="ECO:0007669"/>
    <property type="project" value="InterPro"/>
</dbReference>
<dbReference type="PROSITE" id="PS50885">
    <property type="entry name" value="HAMP"/>
    <property type="match status" value="1"/>
</dbReference>
<evidence type="ECO:0000313" key="15">
    <source>
        <dbReference type="EMBL" id="BBB92366.1"/>
    </source>
</evidence>
<evidence type="ECO:0000256" key="12">
    <source>
        <dbReference type="SAM" id="Phobius"/>
    </source>
</evidence>
<dbReference type="InterPro" id="IPR004089">
    <property type="entry name" value="MCPsignal_dom"/>
</dbReference>
<keyword evidence="5" id="KW-0997">Cell inner membrane</keyword>
<keyword evidence="8 12" id="KW-0472">Membrane</keyword>
<dbReference type="PRINTS" id="PR00260">
    <property type="entry name" value="CHEMTRNSDUCR"/>
</dbReference>
<dbReference type="InterPro" id="IPR004090">
    <property type="entry name" value="Chemotax_Me-accpt_rcpt"/>
</dbReference>
<dbReference type="Proteomes" id="UP000276437">
    <property type="component" value="Chromosome"/>
</dbReference>
<name>A0A348AMR8_9FIRM</name>
<proteinExistence type="inferred from homology"/>
<feature type="transmembrane region" description="Helical" evidence="12">
    <location>
        <begin position="112"/>
        <end position="134"/>
    </location>
</feature>
<evidence type="ECO:0000256" key="8">
    <source>
        <dbReference type="ARBA" id="ARBA00023136"/>
    </source>
</evidence>
<keyword evidence="3" id="KW-0488">Methylation</keyword>
<keyword evidence="16" id="KW-1185">Reference proteome</keyword>
<dbReference type="PANTHER" id="PTHR32089">
    <property type="entry name" value="METHYL-ACCEPTING CHEMOTAXIS PROTEIN MCPB"/>
    <property type="match status" value="1"/>
</dbReference>
<evidence type="ECO:0000256" key="6">
    <source>
        <dbReference type="ARBA" id="ARBA00022692"/>
    </source>
</evidence>
<evidence type="ECO:0000256" key="7">
    <source>
        <dbReference type="ARBA" id="ARBA00022989"/>
    </source>
</evidence>
<evidence type="ECO:0000259" key="13">
    <source>
        <dbReference type="PROSITE" id="PS50111"/>
    </source>
</evidence>
<evidence type="ECO:0000313" key="16">
    <source>
        <dbReference type="Proteomes" id="UP000276437"/>
    </source>
</evidence>
<dbReference type="AlphaFoldDB" id="A0A348AMR8"/>
<dbReference type="Pfam" id="PF00672">
    <property type="entry name" value="HAMP"/>
    <property type="match status" value="1"/>
</dbReference>
<dbReference type="SMART" id="SM00304">
    <property type="entry name" value="HAMP"/>
    <property type="match status" value="1"/>
</dbReference>
<dbReference type="OrthoDB" id="9806477at2"/>
<comment type="subcellular location">
    <subcellularLocation>
        <location evidence="1">Cell inner membrane</location>
        <topology evidence="1">Multi-pass membrane protein</topology>
    </subcellularLocation>
</comment>
<dbReference type="RefSeq" id="WP_126309264.1">
    <property type="nucleotide sequence ID" value="NZ_AP018449.1"/>
</dbReference>
<dbReference type="InterPro" id="IPR003122">
    <property type="entry name" value="Tar_rcpt_lig-bd"/>
</dbReference>
<evidence type="ECO:0000256" key="2">
    <source>
        <dbReference type="ARBA" id="ARBA00022475"/>
    </source>
</evidence>
<dbReference type="InterPro" id="IPR003660">
    <property type="entry name" value="HAMP_dom"/>
</dbReference>
<dbReference type="SMART" id="SM00283">
    <property type="entry name" value="MA"/>
    <property type="match status" value="1"/>
</dbReference>
<sequence length="669" mass="72807">MKFFKRFAMLITDIRNMFGNIVRIKPMRTKSGLTYNKLNFGSKKSKQSIFSKISDTLRQLSGNSAHLKPILAKLRLSDNKNPGSLEAAERKETNSLHILQKLLGRFSLKFKLLAVVALLSLVTIGVGILGLHGMKASNNDLRTMYTNRILVLKELKIMSDAFTVNIIDTCHKVKDGHLAWALGRKRLDEGTQIIKQQWTAYKSIPITKEEERMAAQIDGFFGIADGALAKASSIMAKEDKNALSTFMIEEMYSSLEPMSQNLSELINLQLELSKQEYSHADERYSFLRHLFWFMIISGLGSAILLALLVLKLTVEQVRDMVTCVEEIAAGNLALPEIPITTNDEVGRLGIAMNKMMKNLRGLVQTVSQSAEQVVAASEETAASVQDVSATATDVAAISRKLSDDAEIGNESVVEVSKSLLELSSLVDIAKREATSAVTNSKETLNAALQGQQTVVETVTRMANIRMKTMETETLIATLDQYTEKIGAITHTITDIASQTNLLSLNAAIEAARAGEAGRGFAVVAKEVKKLAEQSSQGATEVAALIQKVTQSTSAAVEAMQASRTEVEEGVLSANEAGQSLENILTAVNNTVQDIEGVLEITDEEVTQSDRIIDLIDSLATVIENTAEQAKDVSTATNHTSTIMDALASNSSATNTMATDLMTAMENFTT</sequence>
<evidence type="ECO:0000256" key="1">
    <source>
        <dbReference type="ARBA" id="ARBA00004429"/>
    </source>
</evidence>
<evidence type="ECO:0000256" key="3">
    <source>
        <dbReference type="ARBA" id="ARBA00022481"/>
    </source>
</evidence>
<dbReference type="Gene3D" id="1.10.287.950">
    <property type="entry name" value="Methyl-accepting chemotaxis protein"/>
    <property type="match status" value="1"/>
</dbReference>
<dbReference type="Pfam" id="PF02203">
    <property type="entry name" value="TarH"/>
    <property type="match status" value="1"/>
</dbReference>
<dbReference type="GO" id="GO:0016020">
    <property type="term" value="C:membrane"/>
    <property type="evidence" value="ECO:0007669"/>
    <property type="project" value="InterPro"/>
</dbReference>
<evidence type="ECO:0000259" key="14">
    <source>
        <dbReference type="PROSITE" id="PS50885"/>
    </source>
</evidence>
<keyword evidence="7 12" id="KW-1133">Transmembrane helix</keyword>
<feature type="transmembrane region" description="Helical" evidence="12">
    <location>
        <begin position="290"/>
        <end position="310"/>
    </location>
</feature>
<dbReference type="KEGG" id="mana:MAMMFC1_03059"/>
<comment type="similarity">
    <text evidence="10">Belongs to the methyl-accepting chemotaxis (MCP) protein family.</text>
</comment>
<dbReference type="CDD" id="cd06225">
    <property type="entry name" value="HAMP"/>
    <property type="match status" value="1"/>
</dbReference>
<feature type="domain" description="HAMP" evidence="14">
    <location>
        <begin position="311"/>
        <end position="364"/>
    </location>
</feature>
<evidence type="ECO:0000256" key="5">
    <source>
        <dbReference type="ARBA" id="ARBA00022519"/>
    </source>
</evidence>
<dbReference type="Pfam" id="PF00015">
    <property type="entry name" value="MCPsignal"/>
    <property type="match status" value="1"/>
</dbReference>
<accession>A0A348AMR8</accession>
<protein>
    <submittedName>
        <fullName evidence="15">Methyl-accepting chemotaxis protein 4</fullName>
    </submittedName>
</protein>
<gene>
    <name evidence="15" type="primary">mcp4_2</name>
    <name evidence="15" type="ORF">MAMMFC1_03059</name>
</gene>
<keyword evidence="6 12" id="KW-0812">Transmembrane</keyword>
<keyword evidence="4" id="KW-0145">Chemotaxis</keyword>
<feature type="domain" description="Methyl-accepting transducer" evidence="13">
    <location>
        <begin position="383"/>
        <end position="619"/>
    </location>
</feature>
<dbReference type="GO" id="GO:0007165">
    <property type="term" value="P:signal transduction"/>
    <property type="evidence" value="ECO:0007669"/>
    <property type="project" value="UniProtKB-KW"/>
</dbReference>
<dbReference type="GO" id="GO:0006935">
    <property type="term" value="P:chemotaxis"/>
    <property type="evidence" value="ECO:0007669"/>
    <property type="project" value="InterPro"/>
</dbReference>
<dbReference type="PROSITE" id="PS50111">
    <property type="entry name" value="CHEMOTAXIS_TRANSDUC_2"/>
    <property type="match status" value="1"/>
</dbReference>
<reference evidence="15 16" key="1">
    <citation type="journal article" date="2018" name="Int. J. Syst. Evol. Microbiol.">
        <title>Methylomusa anaerophila gen. nov., sp. nov., an anaerobic methanol-utilizing bacterium isolated from a microbial fuel cell.</title>
        <authorList>
            <person name="Amano N."/>
            <person name="Yamamuro A."/>
            <person name="Miyahara M."/>
            <person name="Kouzuma A."/>
            <person name="Abe T."/>
            <person name="Watanabe K."/>
        </authorList>
    </citation>
    <scope>NUCLEOTIDE SEQUENCE [LARGE SCALE GENOMIC DNA]</scope>
    <source>
        <strain evidence="15 16">MMFC1</strain>
    </source>
</reference>
<evidence type="ECO:0000256" key="11">
    <source>
        <dbReference type="PROSITE-ProRule" id="PRU00284"/>
    </source>
</evidence>
<evidence type="ECO:0000256" key="4">
    <source>
        <dbReference type="ARBA" id="ARBA00022500"/>
    </source>
</evidence>
<dbReference type="SUPFAM" id="SSF58104">
    <property type="entry name" value="Methyl-accepting chemotaxis protein (MCP) signaling domain"/>
    <property type="match status" value="1"/>
</dbReference>
<evidence type="ECO:0000256" key="10">
    <source>
        <dbReference type="ARBA" id="ARBA00029447"/>
    </source>
</evidence>
<keyword evidence="2" id="KW-1003">Cell membrane</keyword>
<organism evidence="15 16">
    <name type="scientific">Methylomusa anaerophila</name>
    <dbReference type="NCBI Taxonomy" id="1930071"/>
    <lineage>
        <taxon>Bacteria</taxon>
        <taxon>Bacillati</taxon>
        <taxon>Bacillota</taxon>
        <taxon>Negativicutes</taxon>
        <taxon>Selenomonadales</taxon>
        <taxon>Sporomusaceae</taxon>
        <taxon>Methylomusa</taxon>
    </lineage>
</organism>